<protein>
    <submittedName>
        <fullName evidence="2">Uncharacterized protein</fullName>
    </submittedName>
</protein>
<dbReference type="Proteomes" id="UP000663760">
    <property type="component" value="Chromosome 13"/>
</dbReference>
<evidence type="ECO:0000313" key="2">
    <source>
        <dbReference type="EMBL" id="CAA7406591.1"/>
    </source>
</evidence>
<reference evidence="2" key="1">
    <citation type="submission" date="2020-02" db="EMBL/GenBank/DDBJ databases">
        <authorList>
            <person name="Scholz U."/>
            <person name="Mascher M."/>
            <person name="Fiebig A."/>
        </authorList>
    </citation>
    <scope>NUCLEOTIDE SEQUENCE</scope>
</reference>
<gene>
    <name evidence="2" type="ORF">SI8410_13017269</name>
</gene>
<dbReference type="OrthoDB" id="10610057at2759"/>
<organism evidence="2 3">
    <name type="scientific">Spirodela intermedia</name>
    <name type="common">Intermediate duckweed</name>
    <dbReference type="NCBI Taxonomy" id="51605"/>
    <lineage>
        <taxon>Eukaryota</taxon>
        <taxon>Viridiplantae</taxon>
        <taxon>Streptophyta</taxon>
        <taxon>Embryophyta</taxon>
        <taxon>Tracheophyta</taxon>
        <taxon>Spermatophyta</taxon>
        <taxon>Magnoliopsida</taxon>
        <taxon>Liliopsida</taxon>
        <taxon>Araceae</taxon>
        <taxon>Lemnoideae</taxon>
        <taxon>Spirodela</taxon>
    </lineage>
</organism>
<dbReference type="AlphaFoldDB" id="A0A7I8L959"/>
<name>A0A7I8L959_SPIIN</name>
<accession>A0A7I8L959</accession>
<dbReference type="EMBL" id="LR746276">
    <property type="protein sequence ID" value="CAA7406591.1"/>
    <property type="molecule type" value="Genomic_DNA"/>
</dbReference>
<evidence type="ECO:0000256" key="1">
    <source>
        <dbReference type="SAM" id="MobiDB-lite"/>
    </source>
</evidence>
<proteinExistence type="predicted"/>
<feature type="region of interest" description="Disordered" evidence="1">
    <location>
        <begin position="333"/>
        <end position="364"/>
    </location>
</feature>
<evidence type="ECO:0000313" key="3">
    <source>
        <dbReference type="Proteomes" id="UP000663760"/>
    </source>
</evidence>
<sequence length="474" mass="49707">MIGGGARPGAGPVRAVGHPDGLWKLHAFDGLAVGELPLPLHGLHLLTGVEGVRSTADRVGEAVYPHLELVVFPLHPPPVPDEVRPDLVLVGVPLQVEVALRVPGLDGVLTAEGDPDVGEARRLRHRLEGQESAAVIGDVAGELLHGIVGGEGGSFSGSAVETKMSNPGRSDLPEEDFSNLSLSTVRSAARFTGQSLGSWSSSHEKANQISQTTDIPHSQTASSLTCLIRHARNSPRTTIRANIRSLHAARERRERERERERERGRNEEEYRRALGLPVRAEDGCGDLQLAGQRSPWFFHKFRVMGAVAAIAAIATAAVLRRPEGVTIAVGLSTSPWTAGGPSSTPSPAVEGAAASARHRHRSPSRRRRGVVVAFGAYLVAALAGDDVDAALVPHDLAVAADGGTDGPPGSGHLRMARLGVDHLLHQVGAGVTVEAMVGSTGTSPAIGWLSGVGGMSTRYLAYSPLSGSESICSW</sequence>
<feature type="compositionally biased region" description="Polar residues" evidence="1">
    <location>
        <begin position="333"/>
        <end position="346"/>
    </location>
</feature>
<keyword evidence="3" id="KW-1185">Reference proteome</keyword>